<evidence type="ECO:0000256" key="5">
    <source>
        <dbReference type="ARBA" id="ARBA00022927"/>
    </source>
</evidence>
<evidence type="ECO:0000256" key="2">
    <source>
        <dbReference type="ARBA" id="ARBA00022448"/>
    </source>
</evidence>
<keyword evidence="3 9" id="KW-1003">Cell membrane</keyword>
<comment type="subcellular location">
    <subcellularLocation>
        <location evidence="1 9">Cell membrane</location>
        <topology evidence="1 9">Single-pass membrane protein</topology>
    </subcellularLocation>
</comment>
<accession>A0A7C4TFJ7</accession>
<name>A0A7C4TFJ7_UNCW3</name>
<evidence type="ECO:0000256" key="1">
    <source>
        <dbReference type="ARBA" id="ARBA00004162"/>
    </source>
</evidence>
<dbReference type="HAMAP" id="MF_00236">
    <property type="entry name" value="TatA_E"/>
    <property type="match status" value="1"/>
</dbReference>
<comment type="similarity">
    <text evidence="9">Belongs to the TatA/E family.</text>
</comment>
<dbReference type="NCBIfam" id="TIGR01411">
    <property type="entry name" value="tatAE"/>
    <property type="match status" value="1"/>
</dbReference>
<comment type="function">
    <text evidence="9">Part of the twin-arginine translocation (Tat) system that transports large folded proteins containing a characteristic twin-arginine motif in their signal peptide across membranes. TatA could form the protein-conducting channel of the Tat system.</text>
</comment>
<keyword evidence="7 9" id="KW-0811">Translocation</keyword>
<evidence type="ECO:0000256" key="4">
    <source>
        <dbReference type="ARBA" id="ARBA00022692"/>
    </source>
</evidence>
<dbReference type="Pfam" id="PF02416">
    <property type="entry name" value="TatA_B_E"/>
    <property type="match status" value="1"/>
</dbReference>
<dbReference type="Gene3D" id="1.20.5.3310">
    <property type="match status" value="1"/>
</dbReference>
<evidence type="ECO:0000256" key="7">
    <source>
        <dbReference type="ARBA" id="ARBA00023010"/>
    </source>
</evidence>
<sequence length="63" mass="7122">MNLGWQEILLILLIILLLFGARKIPELARSLGKGVSEFKKGLHEIENSASEETSKENEKEKKT</sequence>
<comment type="caution">
    <text evidence="10">The sequence shown here is derived from an EMBL/GenBank/DDBJ whole genome shotgun (WGS) entry which is preliminary data.</text>
</comment>
<gene>
    <name evidence="9" type="primary">tatA</name>
    <name evidence="10" type="ORF">ENV60_09485</name>
</gene>
<evidence type="ECO:0000256" key="9">
    <source>
        <dbReference type="HAMAP-Rule" id="MF_00236"/>
    </source>
</evidence>
<dbReference type="InterPro" id="IPR003369">
    <property type="entry name" value="TatA/B/E"/>
</dbReference>
<evidence type="ECO:0000313" key="10">
    <source>
        <dbReference type="EMBL" id="HGV98510.1"/>
    </source>
</evidence>
<dbReference type="GO" id="GO:0033281">
    <property type="term" value="C:TAT protein transport complex"/>
    <property type="evidence" value="ECO:0007669"/>
    <property type="project" value="UniProtKB-UniRule"/>
</dbReference>
<dbReference type="GO" id="GO:0008320">
    <property type="term" value="F:protein transmembrane transporter activity"/>
    <property type="evidence" value="ECO:0007669"/>
    <property type="project" value="UniProtKB-UniRule"/>
</dbReference>
<keyword evidence="8 9" id="KW-0472">Membrane</keyword>
<reference evidence="10" key="1">
    <citation type="journal article" date="2020" name="mSystems">
        <title>Genome- and Community-Level Interaction Insights into Carbon Utilization and Element Cycling Functions of Hydrothermarchaeota in Hydrothermal Sediment.</title>
        <authorList>
            <person name="Zhou Z."/>
            <person name="Liu Y."/>
            <person name="Xu W."/>
            <person name="Pan J."/>
            <person name="Luo Z.H."/>
            <person name="Li M."/>
        </authorList>
    </citation>
    <scope>NUCLEOTIDE SEQUENCE [LARGE SCALE GENOMIC DNA]</scope>
    <source>
        <strain evidence="10">SpSt-774</strain>
    </source>
</reference>
<keyword evidence="5 9" id="KW-0653">Protein transport</keyword>
<evidence type="ECO:0000256" key="8">
    <source>
        <dbReference type="ARBA" id="ARBA00023136"/>
    </source>
</evidence>
<evidence type="ECO:0000256" key="3">
    <source>
        <dbReference type="ARBA" id="ARBA00022475"/>
    </source>
</evidence>
<keyword evidence="4 9" id="KW-0812">Transmembrane</keyword>
<dbReference type="PANTHER" id="PTHR42982:SF1">
    <property type="entry name" value="SEC-INDEPENDENT PROTEIN TRANSLOCASE PROTEIN TATA"/>
    <property type="match status" value="1"/>
</dbReference>
<dbReference type="GO" id="GO:0043953">
    <property type="term" value="P:protein transport by the Tat complex"/>
    <property type="evidence" value="ECO:0007669"/>
    <property type="project" value="UniProtKB-UniRule"/>
</dbReference>
<dbReference type="AlphaFoldDB" id="A0A7C4TFJ7"/>
<proteinExistence type="inferred from homology"/>
<dbReference type="PANTHER" id="PTHR42982">
    <property type="entry name" value="SEC-INDEPENDENT PROTEIN TRANSLOCASE PROTEIN TATA"/>
    <property type="match status" value="1"/>
</dbReference>
<dbReference type="InterPro" id="IPR006312">
    <property type="entry name" value="TatA/E"/>
</dbReference>
<evidence type="ECO:0000256" key="6">
    <source>
        <dbReference type="ARBA" id="ARBA00022989"/>
    </source>
</evidence>
<dbReference type="EMBL" id="DTGZ01000177">
    <property type="protein sequence ID" value="HGV98510.1"/>
    <property type="molecule type" value="Genomic_DNA"/>
</dbReference>
<keyword evidence="6 9" id="KW-1133">Transmembrane helix</keyword>
<protein>
    <recommendedName>
        <fullName evidence="9">Sec-independent protein translocase protein TatA</fullName>
    </recommendedName>
</protein>
<comment type="subunit">
    <text evidence="9">Forms a complex with TatC.</text>
</comment>
<organism evidence="10">
    <name type="scientific">candidate division WOR-3 bacterium</name>
    <dbReference type="NCBI Taxonomy" id="2052148"/>
    <lineage>
        <taxon>Bacteria</taxon>
        <taxon>Bacteria division WOR-3</taxon>
    </lineage>
</organism>
<keyword evidence="2 9" id="KW-0813">Transport</keyword>